<feature type="DNA-binding region" description="H-T-H motif" evidence="2">
    <location>
        <begin position="205"/>
        <end position="224"/>
    </location>
</feature>
<dbReference type="InterPro" id="IPR009057">
    <property type="entry name" value="Homeodomain-like_sf"/>
</dbReference>
<dbReference type="Pfam" id="PF00440">
    <property type="entry name" value="TetR_N"/>
    <property type="match status" value="1"/>
</dbReference>
<gene>
    <name evidence="5" type="ORF">F5544_35355</name>
</gene>
<feature type="compositionally biased region" description="Low complexity" evidence="3">
    <location>
        <begin position="42"/>
        <end position="56"/>
    </location>
</feature>
<dbReference type="SUPFAM" id="SSF46689">
    <property type="entry name" value="Homeodomain-like"/>
    <property type="match status" value="1"/>
</dbReference>
<dbReference type="Proteomes" id="UP000503540">
    <property type="component" value="Chromosome"/>
</dbReference>
<protein>
    <submittedName>
        <fullName evidence="5">TetR family transcriptional regulator</fullName>
    </submittedName>
</protein>
<name>A0A6G9YUC2_9NOCA</name>
<proteinExistence type="predicted"/>
<sequence length="371" mass="39898">MPWPVRRPVRSPGGHASPSTAPWARCPAMSPRWIGRGRDIPAARIPGRPARASARASSRHRASSRAPPPIARPAAHCAAAPPHRRAPANAPDPRPCLPRAARSACPPSRPASRPGRRAFVPSSPPPEYDPSPGGMRPMKQKSFIDSPAPGRNHSPDVNLSTVTDQNSDVVGRIFGAGLLAIDAEQSRLLDAARAEFIEHGFRRTSVGDIARRAKVSRPTVYRRLGDKDQIVRQVVVREVVSFFVGISGQVLTKETAADKAVEAFVLGVRESRRHPLVAALRQFEPETLTSFLVDHVASMEPVRAAIAMAITDDSLPLDGALRAAEMFVRVAASLLMVPSEALPIDTDEHARWFAGTYFPPIIAASVGPGPV</sequence>
<evidence type="ECO:0000256" key="2">
    <source>
        <dbReference type="PROSITE-ProRule" id="PRU00335"/>
    </source>
</evidence>
<feature type="compositionally biased region" description="Low complexity" evidence="3">
    <location>
        <begin position="72"/>
        <end position="89"/>
    </location>
</feature>
<evidence type="ECO:0000259" key="4">
    <source>
        <dbReference type="PROSITE" id="PS50977"/>
    </source>
</evidence>
<evidence type="ECO:0000313" key="6">
    <source>
        <dbReference type="Proteomes" id="UP000503540"/>
    </source>
</evidence>
<dbReference type="PROSITE" id="PS50977">
    <property type="entry name" value="HTH_TETR_2"/>
    <property type="match status" value="1"/>
</dbReference>
<feature type="compositionally biased region" description="Low complexity" evidence="3">
    <location>
        <begin position="97"/>
        <end position="113"/>
    </location>
</feature>
<keyword evidence="1 2" id="KW-0238">DNA-binding</keyword>
<accession>A0A6G9YUC2</accession>
<feature type="region of interest" description="Disordered" evidence="3">
    <location>
        <begin position="1"/>
        <end position="163"/>
    </location>
</feature>
<feature type="domain" description="HTH tetR-type" evidence="4">
    <location>
        <begin position="182"/>
        <end position="242"/>
    </location>
</feature>
<reference evidence="5 6" key="1">
    <citation type="journal article" date="2019" name="ACS Chem. Biol.">
        <title>Identification and Mobilization of a Cryptic Antibiotic Biosynthesis Gene Locus from a Human-Pathogenic Nocardia Isolate.</title>
        <authorList>
            <person name="Herisse M."/>
            <person name="Ishida K."/>
            <person name="Porter J.L."/>
            <person name="Howden B."/>
            <person name="Hertweck C."/>
            <person name="Stinear T.P."/>
            <person name="Pidot S.J."/>
        </authorList>
    </citation>
    <scope>NUCLEOTIDE SEQUENCE [LARGE SCALE GENOMIC DNA]</scope>
    <source>
        <strain evidence="5 6">AUSMDU00012717</strain>
    </source>
</reference>
<dbReference type="EMBL" id="CP046172">
    <property type="protein sequence ID" value="QIS16929.1"/>
    <property type="molecule type" value="Genomic_DNA"/>
</dbReference>
<dbReference type="GO" id="GO:0003700">
    <property type="term" value="F:DNA-binding transcription factor activity"/>
    <property type="evidence" value="ECO:0007669"/>
    <property type="project" value="TreeGrafter"/>
</dbReference>
<dbReference type="KEGG" id="nah:F5544_35355"/>
<dbReference type="InterPro" id="IPR001647">
    <property type="entry name" value="HTH_TetR"/>
</dbReference>
<dbReference type="PRINTS" id="PR00455">
    <property type="entry name" value="HTHTETR"/>
</dbReference>
<dbReference type="PANTHER" id="PTHR30055:SF153">
    <property type="entry name" value="HTH-TYPE TRANSCRIPTIONAL REPRESSOR RV3405C"/>
    <property type="match status" value="1"/>
</dbReference>
<keyword evidence="6" id="KW-1185">Reference proteome</keyword>
<evidence type="ECO:0000313" key="5">
    <source>
        <dbReference type="EMBL" id="QIS16929.1"/>
    </source>
</evidence>
<evidence type="ECO:0000256" key="3">
    <source>
        <dbReference type="SAM" id="MobiDB-lite"/>
    </source>
</evidence>
<organism evidence="5 6">
    <name type="scientific">Nocardia arthritidis</name>
    <dbReference type="NCBI Taxonomy" id="228602"/>
    <lineage>
        <taxon>Bacteria</taxon>
        <taxon>Bacillati</taxon>
        <taxon>Actinomycetota</taxon>
        <taxon>Actinomycetes</taxon>
        <taxon>Mycobacteriales</taxon>
        <taxon>Nocardiaceae</taxon>
        <taxon>Nocardia</taxon>
    </lineage>
</organism>
<dbReference type="PANTHER" id="PTHR30055">
    <property type="entry name" value="HTH-TYPE TRANSCRIPTIONAL REGULATOR RUTR"/>
    <property type="match status" value="1"/>
</dbReference>
<dbReference type="AlphaFoldDB" id="A0A6G9YUC2"/>
<dbReference type="Gene3D" id="1.10.357.10">
    <property type="entry name" value="Tetracycline Repressor, domain 2"/>
    <property type="match status" value="1"/>
</dbReference>
<evidence type="ECO:0000256" key="1">
    <source>
        <dbReference type="ARBA" id="ARBA00023125"/>
    </source>
</evidence>
<dbReference type="GO" id="GO:0000976">
    <property type="term" value="F:transcription cis-regulatory region binding"/>
    <property type="evidence" value="ECO:0007669"/>
    <property type="project" value="TreeGrafter"/>
</dbReference>
<dbReference type="InterPro" id="IPR050109">
    <property type="entry name" value="HTH-type_TetR-like_transc_reg"/>
</dbReference>